<name>A0A5M9ZE59_9BIFI</name>
<dbReference type="PANTHER" id="PTHR43335:SF2">
    <property type="entry name" value="ABC TRANSPORTER, ATP-BINDING PROTEIN"/>
    <property type="match status" value="1"/>
</dbReference>
<dbReference type="InterPro" id="IPR003593">
    <property type="entry name" value="AAA+_ATPase"/>
</dbReference>
<feature type="domain" description="ABC transporter" evidence="5">
    <location>
        <begin position="7"/>
        <end position="238"/>
    </location>
</feature>
<dbReference type="InterPro" id="IPR027417">
    <property type="entry name" value="P-loop_NTPase"/>
</dbReference>
<dbReference type="SUPFAM" id="SSF52540">
    <property type="entry name" value="P-loop containing nucleoside triphosphate hydrolases"/>
    <property type="match status" value="1"/>
</dbReference>
<dbReference type="PROSITE" id="PS00211">
    <property type="entry name" value="ABC_TRANSPORTER_1"/>
    <property type="match status" value="1"/>
</dbReference>
<evidence type="ECO:0000256" key="2">
    <source>
        <dbReference type="ARBA" id="ARBA00022448"/>
    </source>
</evidence>
<evidence type="ECO:0000256" key="3">
    <source>
        <dbReference type="ARBA" id="ARBA00022741"/>
    </source>
</evidence>
<dbReference type="Gene3D" id="3.40.50.300">
    <property type="entry name" value="P-loop containing nucleotide triphosphate hydrolases"/>
    <property type="match status" value="1"/>
</dbReference>
<evidence type="ECO:0000259" key="5">
    <source>
        <dbReference type="PROSITE" id="PS50893"/>
    </source>
</evidence>
<dbReference type="Pfam" id="PF00005">
    <property type="entry name" value="ABC_tran"/>
    <property type="match status" value="1"/>
</dbReference>
<sequence length="268" mass="29323">MRRFDSVRFEDVSYRYGRSHTALDHVSFRLGTGLTVLLGPNGAGKSTLIGILSTLLTPGSGTVSYGRIVNPKARAMETVRSSIGYLPQNFEAIEWSSVRRNVEYAAWAHGVPGRSCAQAAETAIRDMGLTSQTDTRARELSGGMRQRLGLACAIAHRPSLLILDEPTVGIDPMQRVQVREMIRRYARRSMVIMSTHMVEELHGSASHVLVLNEGGLVFDGDLASFAAIGNTGATAHQTDREDVFGMSGLESSYIVLMRSPAQKRESQR</sequence>
<accession>A0A5M9ZE59</accession>
<dbReference type="PANTHER" id="PTHR43335">
    <property type="entry name" value="ABC TRANSPORTER, ATP-BINDING PROTEIN"/>
    <property type="match status" value="1"/>
</dbReference>
<protein>
    <submittedName>
        <fullName evidence="6">ABC transporter ATP-binding protein</fullName>
    </submittedName>
</protein>
<dbReference type="SMART" id="SM00382">
    <property type="entry name" value="AAA"/>
    <property type="match status" value="1"/>
</dbReference>
<dbReference type="InterPro" id="IPR017871">
    <property type="entry name" value="ABC_transporter-like_CS"/>
</dbReference>
<comment type="caution">
    <text evidence="6">The sequence shown here is derived from an EMBL/GenBank/DDBJ whole genome shotgun (WGS) entry which is preliminary data.</text>
</comment>
<evidence type="ECO:0000256" key="4">
    <source>
        <dbReference type="ARBA" id="ARBA00022840"/>
    </source>
</evidence>
<dbReference type="InterPro" id="IPR003439">
    <property type="entry name" value="ABC_transporter-like_ATP-bd"/>
</dbReference>
<comment type="similarity">
    <text evidence="1">Belongs to the ABC transporter superfamily.</text>
</comment>
<dbReference type="GO" id="GO:0016887">
    <property type="term" value="F:ATP hydrolysis activity"/>
    <property type="evidence" value="ECO:0007669"/>
    <property type="project" value="InterPro"/>
</dbReference>
<dbReference type="EMBL" id="RZJP01000001">
    <property type="protein sequence ID" value="KAA8817421.1"/>
    <property type="molecule type" value="Genomic_DNA"/>
</dbReference>
<keyword evidence="2" id="KW-0813">Transport</keyword>
<dbReference type="GO" id="GO:0005524">
    <property type="term" value="F:ATP binding"/>
    <property type="evidence" value="ECO:0007669"/>
    <property type="project" value="UniProtKB-KW"/>
</dbReference>
<evidence type="ECO:0000256" key="1">
    <source>
        <dbReference type="ARBA" id="ARBA00005417"/>
    </source>
</evidence>
<keyword evidence="3" id="KW-0547">Nucleotide-binding</keyword>
<evidence type="ECO:0000313" key="7">
    <source>
        <dbReference type="Proteomes" id="UP000326060"/>
    </source>
</evidence>
<gene>
    <name evidence="6" type="ORF">EMB92_02325</name>
</gene>
<dbReference type="AlphaFoldDB" id="A0A5M9ZE59"/>
<organism evidence="6 7">
    <name type="scientific">Bifidobacterium callitrichos</name>
    <dbReference type="NCBI Taxonomy" id="762209"/>
    <lineage>
        <taxon>Bacteria</taxon>
        <taxon>Bacillati</taxon>
        <taxon>Actinomycetota</taxon>
        <taxon>Actinomycetes</taxon>
        <taxon>Bifidobacteriales</taxon>
        <taxon>Bifidobacteriaceae</taxon>
        <taxon>Bifidobacterium</taxon>
    </lineage>
</organism>
<dbReference type="PROSITE" id="PS50893">
    <property type="entry name" value="ABC_TRANSPORTER_2"/>
    <property type="match status" value="1"/>
</dbReference>
<evidence type="ECO:0000313" key="6">
    <source>
        <dbReference type="EMBL" id="KAA8817421.1"/>
    </source>
</evidence>
<proteinExistence type="inferred from homology"/>
<dbReference type="Proteomes" id="UP000326060">
    <property type="component" value="Unassembled WGS sequence"/>
</dbReference>
<reference evidence="6 7" key="1">
    <citation type="journal article" date="2019" name="Syst. Appl. Microbiol.">
        <title>Characterization of Bifidobacterium species in feaces of the Egyptian fruit bat: Description of B. vespertilionis sp. nov. and B. rousetti sp. nov.</title>
        <authorList>
            <person name="Modesto M."/>
            <person name="Satti M."/>
            <person name="Watanabe K."/>
            <person name="Puglisi E."/>
            <person name="Morelli L."/>
            <person name="Huang C.-H."/>
            <person name="Liou J.-S."/>
            <person name="Miyashita M."/>
            <person name="Tamura T."/>
            <person name="Saito S."/>
            <person name="Mori K."/>
            <person name="Huang L."/>
            <person name="Sciavilla P."/>
            <person name="Sandri C."/>
            <person name="Spiezio C."/>
            <person name="Vitali F."/>
            <person name="Cavalieri D."/>
            <person name="Perpetuini G."/>
            <person name="Tofalo R."/>
            <person name="Bonetti A."/>
            <person name="Arita M."/>
            <person name="Mattarelli P."/>
        </authorList>
    </citation>
    <scope>NUCLEOTIDE SEQUENCE [LARGE SCALE GENOMIC DNA]</scope>
    <source>
        <strain evidence="6 7">RST27</strain>
    </source>
</reference>
<keyword evidence="4 6" id="KW-0067">ATP-binding</keyword>